<dbReference type="Proteomes" id="UP000479000">
    <property type="component" value="Unassembled WGS sequence"/>
</dbReference>
<protein>
    <submittedName>
        <fullName evidence="2">Uncharacterized protein</fullName>
    </submittedName>
</protein>
<gene>
    <name evidence="2" type="ORF">NTEN_LOCUS20378</name>
</gene>
<proteinExistence type="predicted"/>
<evidence type="ECO:0000313" key="3">
    <source>
        <dbReference type="Proteomes" id="UP000479000"/>
    </source>
</evidence>
<accession>A0A6H5HHX2</accession>
<evidence type="ECO:0000256" key="1">
    <source>
        <dbReference type="SAM" id="MobiDB-lite"/>
    </source>
</evidence>
<name>A0A6H5HHX2_9HEMI</name>
<feature type="region of interest" description="Disordered" evidence="1">
    <location>
        <begin position="65"/>
        <end position="90"/>
    </location>
</feature>
<dbReference type="EMBL" id="CADCXU010029866">
    <property type="protein sequence ID" value="CAB0016055.1"/>
    <property type="molecule type" value="Genomic_DNA"/>
</dbReference>
<organism evidence="2 3">
    <name type="scientific">Nesidiocoris tenuis</name>
    <dbReference type="NCBI Taxonomy" id="355587"/>
    <lineage>
        <taxon>Eukaryota</taxon>
        <taxon>Metazoa</taxon>
        <taxon>Ecdysozoa</taxon>
        <taxon>Arthropoda</taxon>
        <taxon>Hexapoda</taxon>
        <taxon>Insecta</taxon>
        <taxon>Pterygota</taxon>
        <taxon>Neoptera</taxon>
        <taxon>Paraneoptera</taxon>
        <taxon>Hemiptera</taxon>
        <taxon>Heteroptera</taxon>
        <taxon>Panheteroptera</taxon>
        <taxon>Cimicomorpha</taxon>
        <taxon>Miridae</taxon>
        <taxon>Dicyphina</taxon>
        <taxon>Nesidiocoris</taxon>
    </lineage>
</organism>
<sequence>MIFCGYRRMVLDSGNIQDGGHSQKSVSLQTMETAAYEIVVAKDKKDDRPIVGYEPIYVIKQRKFSERDDSPSKCTRKWYHAGQHEPPHAS</sequence>
<reference evidence="2 3" key="1">
    <citation type="submission" date="2020-02" db="EMBL/GenBank/DDBJ databases">
        <authorList>
            <person name="Ferguson B K."/>
        </authorList>
    </citation>
    <scope>NUCLEOTIDE SEQUENCE [LARGE SCALE GENOMIC DNA]</scope>
</reference>
<evidence type="ECO:0000313" key="2">
    <source>
        <dbReference type="EMBL" id="CAB0016055.1"/>
    </source>
</evidence>
<keyword evidence="3" id="KW-1185">Reference proteome</keyword>
<dbReference type="AlphaFoldDB" id="A0A6H5HHX2"/>